<reference evidence="1 2" key="1">
    <citation type="submission" date="2019-09" db="EMBL/GenBank/DDBJ databases">
        <title>The Halomonas whole genome shotgun (WGS).</title>
        <authorList>
            <person name="Xie Z."/>
        </authorList>
    </citation>
    <scope>NUCLEOTIDE SEQUENCE [LARGE SCALE GENOMIC DNA]</scope>
    <source>
        <strain evidence="1 2">NBT06E8</strain>
    </source>
</reference>
<keyword evidence="2" id="KW-1185">Reference proteome</keyword>
<name>A0ABQ6X4B7_9GAMM</name>
<dbReference type="Pfam" id="PF05621">
    <property type="entry name" value="TniB"/>
    <property type="match status" value="1"/>
</dbReference>
<organism evidence="1 2">
    <name type="scientific">Vreelandella piezotolerans</name>
    <dbReference type="NCBI Taxonomy" id="2609667"/>
    <lineage>
        <taxon>Bacteria</taxon>
        <taxon>Pseudomonadati</taxon>
        <taxon>Pseudomonadota</taxon>
        <taxon>Gammaproteobacteria</taxon>
        <taxon>Oceanospirillales</taxon>
        <taxon>Halomonadaceae</taxon>
        <taxon>Vreelandella</taxon>
    </lineage>
</organism>
<protein>
    <submittedName>
        <fullName evidence="1">AAA family ATPase</fullName>
    </submittedName>
</protein>
<accession>A0ABQ6X4B7</accession>
<gene>
    <name evidence="1" type="ORF">F1978_17510</name>
</gene>
<evidence type="ECO:0000313" key="2">
    <source>
        <dbReference type="Proteomes" id="UP000466130"/>
    </source>
</evidence>
<dbReference type="InterPro" id="IPR027417">
    <property type="entry name" value="P-loop_NTPase"/>
</dbReference>
<dbReference type="PANTHER" id="PTHR35894:SF1">
    <property type="entry name" value="PHOSPHORIBULOKINASE _ URIDINE KINASE FAMILY"/>
    <property type="match status" value="1"/>
</dbReference>
<evidence type="ECO:0000313" key="1">
    <source>
        <dbReference type="EMBL" id="KAE8436600.1"/>
    </source>
</evidence>
<dbReference type="SUPFAM" id="SSF52540">
    <property type="entry name" value="P-loop containing nucleoside triphosphate hydrolases"/>
    <property type="match status" value="1"/>
</dbReference>
<dbReference type="PANTHER" id="PTHR35894">
    <property type="entry name" value="GENERAL SECRETION PATHWAY PROTEIN A-RELATED"/>
    <property type="match status" value="1"/>
</dbReference>
<sequence length="339" mass="38680">MSSILSETQFSQLIDFRNCFVQHAALIQAMSSLNRLKNNQLLGGEQQCMLLLGDTGTGKSKLINEFYSAFPVYREGDVLVKPVLVSRIPSKPDVEKMMIQLLSDLGQFGSEARKGSHRETGLAEALVKVLKKCKTQIIIINEFQELIEFKSVEDRQRVANRLKLISEQACIPIVLVGMPWASEISNEPQWASRLMCSIELPYFKIFKQSDRVEFVRFLKGLALRMGFHEPPPLHSDEILFPLFSATRGEVRKIKHILDEVLFLALSQGDNTVHRQHFVDVLDNVFFDKNNPFKLPIDDVPLSEVSRYASYNRYSSVESETFIGTQFGRKISTRELFSKN</sequence>
<proteinExistence type="predicted"/>
<dbReference type="Gene3D" id="3.40.50.300">
    <property type="entry name" value="P-loop containing nucleotide triphosphate hydrolases"/>
    <property type="match status" value="1"/>
</dbReference>
<dbReference type="EMBL" id="VWRT01000030">
    <property type="protein sequence ID" value="KAE8436600.1"/>
    <property type="molecule type" value="Genomic_DNA"/>
</dbReference>
<dbReference type="RefSeq" id="WP_153844137.1">
    <property type="nucleotide sequence ID" value="NZ_CP048602.1"/>
</dbReference>
<dbReference type="InterPro" id="IPR008868">
    <property type="entry name" value="TniB"/>
</dbReference>
<comment type="caution">
    <text evidence="1">The sequence shown here is derived from an EMBL/GenBank/DDBJ whole genome shotgun (WGS) entry which is preliminary data.</text>
</comment>
<dbReference type="InterPro" id="IPR052026">
    <property type="entry name" value="ExeA_AAA_ATPase_DNA-bind"/>
</dbReference>
<dbReference type="Proteomes" id="UP000466130">
    <property type="component" value="Unassembled WGS sequence"/>
</dbReference>